<dbReference type="Proteomes" id="UP000817854">
    <property type="component" value="Unassembled WGS sequence"/>
</dbReference>
<comment type="caution">
    <text evidence="2">The sequence shown here is derived from an EMBL/GenBank/DDBJ whole genome shotgun (WGS) entry which is preliminary data.</text>
</comment>
<accession>A0ABX0IS11</accession>
<organism evidence="2 3">
    <name type="scientific">Flavobacterium jejuense</name>
    <dbReference type="NCBI Taxonomy" id="1544455"/>
    <lineage>
        <taxon>Bacteria</taxon>
        <taxon>Pseudomonadati</taxon>
        <taxon>Bacteroidota</taxon>
        <taxon>Flavobacteriia</taxon>
        <taxon>Flavobacteriales</taxon>
        <taxon>Flavobacteriaceae</taxon>
        <taxon>Flavobacterium</taxon>
    </lineage>
</organism>
<reference evidence="2" key="2">
    <citation type="submission" date="2020-02" db="EMBL/GenBank/DDBJ databases">
        <title>Flavobacterium profundi sp. nov., isolated from a deep-sea seamount.</title>
        <authorList>
            <person name="Zhang D.-C."/>
        </authorList>
    </citation>
    <scope>NUCLEOTIDE SEQUENCE</scope>
    <source>
        <strain evidence="2">EC11</strain>
    </source>
</reference>
<keyword evidence="3" id="KW-1185">Reference proteome</keyword>
<name>A0ABX0IS11_9FLAO</name>
<keyword evidence="1" id="KW-0472">Membrane</keyword>
<reference evidence="2" key="1">
    <citation type="submission" date="2019-05" db="EMBL/GenBank/DDBJ databases">
        <authorList>
            <person name="Lianzixin W."/>
        </authorList>
    </citation>
    <scope>NUCLEOTIDE SEQUENCE</scope>
    <source>
        <strain evidence="2">EC11</strain>
    </source>
</reference>
<gene>
    <name evidence="2" type="ORF">FIA58_003185</name>
</gene>
<sequence>MRKRRKYYNSKGFLFAALLTIFLVSGYFLFSNKTFQYCSNENYLLGIHDSLPIIEINYNNYRNDILEEITIKLNKETCCKKNEFLLKLSTNEMVNVTLFNYCRSCGVICGEYSFTRVLINRDNLALVNERPIASDSLANYIYEFLKKSDSDYNYVENCMLDWDLTTNKESIEQAFIDIKKGYQLYYEEIALQKFGKPICELTQKETEAIKREESSIYLGVGNRISEPPPPPPIQ</sequence>
<feature type="transmembrane region" description="Helical" evidence="1">
    <location>
        <begin position="12"/>
        <end position="30"/>
    </location>
</feature>
<protein>
    <submittedName>
        <fullName evidence="2">Uncharacterized protein</fullName>
    </submittedName>
</protein>
<proteinExistence type="predicted"/>
<dbReference type="RefSeq" id="WP_140959981.1">
    <property type="nucleotide sequence ID" value="NZ_VEVQ02000002.1"/>
</dbReference>
<keyword evidence="1" id="KW-1133">Transmembrane helix</keyword>
<evidence type="ECO:0000313" key="3">
    <source>
        <dbReference type="Proteomes" id="UP000817854"/>
    </source>
</evidence>
<dbReference type="EMBL" id="VEVQ02000002">
    <property type="protein sequence ID" value="NHN24669.1"/>
    <property type="molecule type" value="Genomic_DNA"/>
</dbReference>
<evidence type="ECO:0000256" key="1">
    <source>
        <dbReference type="SAM" id="Phobius"/>
    </source>
</evidence>
<keyword evidence="1" id="KW-0812">Transmembrane</keyword>
<evidence type="ECO:0000313" key="2">
    <source>
        <dbReference type="EMBL" id="NHN24669.1"/>
    </source>
</evidence>